<name>A0A5B8UP03_9BACT</name>
<accession>A0A5B8UP03</accession>
<dbReference type="OrthoDB" id="667312at2"/>
<organism evidence="1 2">
    <name type="scientific">Flavisolibacter ginsenosidimutans</name>
    <dbReference type="NCBI Taxonomy" id="661481"/>
    <lineage>
        <taxon>Bacteria</taxon>
        <taxon>Pseudomonadati</taxon>
        <taxon>Bacteroidota</taxon>
        <taxon>Chitinophagia</taxon>
        <taxon>Chitinophagales</taxon>
        <taxon>Chitinophagaceae</taxon>
        <taxon>Flavisolibacter</taxon>
    </lineage>
</organism>
<reference evidence="1 2" key="1">
    <citation type="journal article" date="2015" name="Int. J. Syst. Evol. Microbiol.">
        <title>Flavisolibacter ginsenosidimutans sp. nov., with ginsenoside-converting activity isolated from soil used for cultivating ginseng.</title>
        <authorList>
            <person name="Zhao Y."/>
            <person name="Liu Q."/>
            <person name="Kang M.S."/>
            <person name="Jin F."/>
            <person name="Yu H."/>
            <person name="Im W.T."/>
        </authorList>
    </citation>
    <scope>NUCLEOTIDE SEQUENCE [LARGE SCALE GENOMIC DNA]</scope>
    <source>
        <strain evidence="1 2">Gsoil 636</strain>
    </source>
</reference>
<dbReference type="AlphaFoldDB" id="A0A5B8UP03"/>
<dbReference type="EMBL" id="CP042433">
    <property type="protein sequence ID" value="QEC58364.1"/>
    <property type="molecule type" value="Genomic_DNA"/>
</dbReference>
<gene>
    <name evidence="1" type="ORF">FSB75_21465</name>
</gene>
<protein>
    <submittedName>
        <fullName evidence="1">Uncharacterized protein</fullName>
    </submittedName>
</protein>
<sequence>MEKHLAQLSTLPSIREGLSKKQISQMADDAVSNVMEEGNVFGVAEALAAMEEFVKTVRRDQRYVQFLRDELAKHHGRLITSSGAKIELCEAGVNYDYSGNAEWCALEAERFEIERKKKAVEEKLRLLAPGRVAVDPDTGEMLEGPLKTSKSTYRITLGR</sequence>
<dbReference type="Proteomes" id="UP000321204">
    <property type="component" value="Chromosome"/>
</dbReference>
<dbReference type="RefSeq" id="WP_146791645.1">
    <property type="nucleotide sequence ID" value="NZ_BAABIO010000003.1"/>
</dbReference>
<evidence type="ECO:0000313" key="2">
    <source>
        <dbReference type="Proteomes" id="UP000321204"/>
    </source>
</evidence>
<dbReference type="KEGG" id="fgg:FSB75_21465"/>
<keyword evidence="2" id="KW-1185">Reference proteome</keyword>
<proteinExistence type="predicted"/>
<evidence type="ECO:0000313" key="1">
    <source>
        <dbReference type="EMBL" id="QEC58364.1"/>
    </source>
</evidence>